<accession>A0ABV6Z428</accession>
<organism evidence="1 2">
    <name type="scientific">candidate division CSSED10-310 bacterium</name>
    <dbReference type="NCBI Taxonomy" id="2855610"/>
    <lineage>
        <taxon>Bacteria</taxon>
        <taxon>Bacteria division CSSED10-310</taxon>
    </lineage>
</organism>
<evidence type="ECO:0000313" key="1">
    <source>
        <dbReference type="EMBL" id="MFC1853188.1"/>
    </source>
</evidence>
<keyword evidence="2" id="KW-1185">Reference proteome</keyword>
<name>A0ABV6Z428_UNCC1</name>
<sequence>MKKIKIFYHFFACCPEYTLWLDEQLGLVRECGLSKLSFVDVCISHTGNISVDKVVHYIKENFRGVVGSVMIIPKDKHHLHEGATLGEVFKFSQQNDGYKILYFHSKGIGKTITDKKNPFNKEKFPFGFVYHHRQNIQNFCIKNHIKCMQELDHVDVTGPRFRLFPVPYFSGNFWWANSSYIKTLQSPLNEDRFNAEINWDTVSKVTAWRIRRIKNKIPAYTRWGRSANEFWICNNTVFSDGACKTKLPKIKLSIMWRQRRHLFQKL</sequence>
<dbReference type="Proteomes" id="UP001594351">
    <property type="component" value="Unassembled WGS sequence"/>
</dbReference>
<reference evidence="1 2" key="1">
    <citation type="submission" date="2024-09" db="EMBL/GenBank/DDBJ databases">
        <title>Laminarin stimulates single cell rates of sulfate reduction while oxygen inhibits transcriptomic activity in coastal marine sediment.</title>
        <authorList>
            <person name="Lindsay M."/>
            <person name="Orcutt B."/>
            <person name="Emerson D."/>
            <person name="Stepanauskas R."/>
            <person name="D'Angelo T."/>
        </authorList>
    </citation>
    <scope>NUCLEOTIDE SEQUENCE [LARGE SCALE GENOMIC DNA]</scope>
    <source>
        <strain evidence="1">SAG AM-311-K15</strain>
    </source>
</reference>
<evidence type="ECO:0000313" key="2">
    <source>
        <dbReference type="Proteomes" id="UP001594351"/>
    </source>
</evidence>
<proteinExistence type="predicted"/>
<evidence type="ECO:0008006" key="3">
    <source>
        <dbReference type="Google" id="ProtNLM"/>
    </source>
</evidence>
<gene>
    <name evidence="1" type="ORF">ACFL27_23570</name>
</gene>
<comment type="caution">
    <text evidence="1">The sequence shown here is derived from an EMBL/GenBank/DDBJ whole genome shotgun (WGS) entry which is preliminary data.</text>
</comment>
<protein>
    <recommendedName>
        <fullName evidence="3">Glycosyltransferase family 1 protein</fullName>
    </recommendedName>
</protein>
<dbReference type="EMBL" id="JBHPBY010000441">
    <property type="protein sequence ID" value="MFC1853188.1"/>
    <property type="molecule type" value="Genomic_DNA"/>
</dbReference>